<comment type="caution">
    <text evidence="6">The sequence shown here is derived from an EMBL/GenBank/DDBJ whole genome shotgun (WGS) entry which is preliminary data.</text>
</comment>
<keyword evidence="7" id="KW-1185">Reference proteome</keyword>
<keyword evidence="3 5" id="KW-1133">Transmembrane helix</keyword>
<dbReference type="EMBL" id="JXXN02000146">
    <property type="protein sequence ID" value="THD28464.1"/>
    <property type="molecule type" value="Genomic_DNA"/>
</dbReference>
<gene>
    <name evidence="6" type="ORF">D915_000686</name>
</gene>
<reference evidence="6" key="1">
    <citation type="submission" date="2019-03" db="EMBL/GenBank/DDBJ databases">
        <title>Improved annotation for the trematode Fasciola hepatica.</title>
        <authorList>
            <person name="Choi Y.-J."/>
            <person name="Martin J."/>
            <person name="Mitreva M."/>
        </authorList>
    </citation>
    <scope>NUCLEOTIDE SEQUENCE [LARGE SCALE GENOMIC DNA]</scope>
</reference>
<organism evidence="6 7">
    <name type="scientific">Fasciola hepatica</name>
    <name type="common">Liver fluke</name>
    <dbReference type="NCBI Taxonomy" id="6192"/>
    <lineage>
        <taxon>Eukaryota</taxon>
        <taxon>Metazoa</taxon>
        <taxon>Spiralia</taxon>
        <taxon>Lophotrochozoa</taxon>
        <taxon>Platyhelminthes</taxon>
        <taxon>Trematoda</taxon>
        <taxon>Digenea</taxon>
        <taxon>Plagiorchiida</taxon>
        <taxon>Echinostomata</taxon>
        <taxon>Echinostomatoidea</taxon>
        <taxon>Fasciolidae</taxon>
        <taxon>Fasciola</taxon>
    </lineage>
</organism>
<accession>A0A4E0RR89</accession>
<evidence type="ECO:0000256" key="1">
    <source>
        <dbReference type="ARBA" id="ARBA00004141"/>
    </source>
</evidence>
<feature type="transmembrane region" description="Helical" evidence="5">
    <location>
        <begin position="249"/>
        <end position="272"/>
    </location>
</feature>
<evidence type="ECO:0000256" key="2">
    <source>
        <dbReference type="ARBA" id="ARBA00022692"/>
    </source>
</evidence>
<dbReference type="Proteomes" id="UP000230066">
    <property type="component" value="Unassembled WGS sequence"/>
</dbReference>
<dbReference type="PANTHER" id="PTHR19282">
    <property type="entry name" value="TETRASPANIN"/>
    <property type="match status" value="1"/>
</dbReference>
<feature type="transmembrane region" description="Helical" evidence="5">
    <location>
        <begin position="104"/>
        <end position="128"/>
    </location>
</feature>
<keyword evidence="4 5" id="KW-0472">Membrane</keyword>
<proteinExistence type="predicted"/>
<evidence type="ECO:0000313" key="6">
    <source>
        <dbReference type="EMBL" id="THD28464.1"/>
    </source>
</evidence>
<keyword evidence="2 5" id="KW-0812">Transmembrane</keyword>
<evidence type="ECO:0000256" key="4">
    <source>
        <dbReference type="ARBA" id="ARBA00023136"/>
    </source>
</evidence>
<dbReference type="InterPro" id="IPR008952">
    <property type="entry name" value="Tetraspanin_EC2_sf"/>
</dbReference>
<name>A0A4E0RR89_FASHE</name>
<dbReference type="AlphaFoldDB" id="A0A4E0RR89"/>
<evidence type="ECO:0000313" key="7">
    <source>
        <dbReference type="Proteomes" id="UP000230066"/>
    </source>
</evidence>
<protein>
    <recommendedName>
        <fullName evidence="8">Tetraspanin</fullName>
    </recommendedName>
</protein>
<dbReference type="InterPro" id="IPR018499">
    <property type="entry name" value="Tetraspanin/Peripherin"/>
</dbReference>
<evidence type="ECO:0000256" key="5">
    <source>
        <dbReference type="SAM" id="Phobius"/>
    </source>
</evidence>
<dbReference type="Pfam" id="PF00335">
    <property type="entry name" value="Tetraspanin"/>
    <property type="match status" value="1"/>
</dbReference>
<evidence type="ECO:0008006" key="8">
    <source>
        <dbReference type="Google" id="ProtNLM"/>
    </source>
</evidence>
<dbReference type="GO" id="GO:0016020">
    <property type="term" value="C:membrane"/>
    <property type="evidence" value="ECO:0007669"/>
    <property type="project" value="UniProtKB-SubCell"/>
</dbReference>
<feature type="transmembrane region" description="Helical" evidence="5">
    <location>
        <begin position="77"/>
        <end position="98"/>
    </location>
</feature>
<evidence type="ECO:0000256" key="3">
    <source>
        <dbReference type="ARBA" id="ARBA00022989"/>
    </source>
</evidence>
<dbReference type="SUPFAM" id="SSF48652">
    <property type="entry name" value="Tetraspanin"/>
    <property type="match status" value="1"/>
</dbReference>
<sequence length="273" mass="30178">MCGIPCRLALAVINGVFLVISLITVVVGALFAWGQSFVKQRVEEAVAPIAEMAGGDAQKTTNEAMVIIMGIGRPTGLIVFFFGLIVFGITIFGCVGAACNNKLFLEIYAALIGIVILIHIIILIVHFMRGEKNVGYEKKLLSQFVDQYESLQSGRPEDIILSFIMTRFQCCGYDSGNDFVISRKFQKIDKYGNQQFTDLKYPLFCCKTKEGSMLKLDDCPMTFTRQNSNVHVGCAKLVGDKLLRMVNMVAYISIVFLLFNMALLVLAVLAIVL</sequence>
<comment type="subcellular location">
    <subcellularLocation>
        <location evidence="1">Membrane</location>
        <topology evidence="1">Multi-pass membrane protein</topology>
    </subcellularLocation>
</comment>
<feature type="transmembrane region" description="Helical" evidence="5">
    <location>
        <begin position="12"/>
        <end position="33"/>
    </location>
</feature>